<dbReference type="Pfam" id="PF23003">
    <property type="entry name" value="Fn1_2"/>
    <property type="match status" value="3"/>
</dbReference>
<evidence type="ECO:0000256" key="1">
    <source>
        <dbReference type="SAM" id="SignalP"/>
    </source>
</evidence>
<accession>A0A914DQE9</accession>
<dbReference type="AlphaFoldDB" id="A0A914DQE9"/>
<proteinExistence type="predicted"/>
<evidence type="ECO:0000313" key="4">
    <source>
        <dbReference type="WBParaSite" id="ACRNAN_scaffold3408.g19605.t1"/>
    </source>
</evidence>
<feature type="signal peptide" evidence="1">
    <location>
        <begin position="1"/>
        <end position="18"/>
    </location>
</feature>
<reference evidence="4" key="1">
    <citation type="submission" date="2022-11" db="UniProtKB">
        <authorList>
            <consortium name="WormBaseParasite"/>
        </authorList>
    </citation>
    <scope>IDENTIFICATION</scope>
</reference>
<dbReference type="WBParaSite" id="ACRNAN_scaffold3408.g19605.t1">
    <property type="protein sequence ID" value="ACRNAN_scaffold3408.g19605.t1"/>
    <property type="gene ID" value="ACRNAN_scaffold3408.g19605"/>
</dbReference>
<keyword evidence="3" id="KW-1185">Reference proteome</keyword>
<feature type="domain" description="Abnormal cell migration protein 18-like fibronectin type I" evidence="2">
    <location>
        <begin position="25"/>
        <end position="87"/>
    </location>
</feature>
<evidence type="ECO:0000259" key="2">
    <source>
        <dbReference type="Pfam" id="PF23003"/>
    </source>
</evidence>
<dbReference type="InterPro" id="IPR055119">
    <property type="entry name" value="Mig18_Fn1"/>
</dbReference>
<dbReference type="Proteomes" id="UP000887540">
    <property type="component" value="Unplaced"/>
</dbReference>
<keyword evidence="1" id="KW-0732">Signal</keyword>
<sequence>MQSLLFCFVVCFISNALTKDLPNESGCSKNNQTFKEGDHFKYNRLRYQCKDGIMQLLGCYDDNGKDIEADQDFRDKNNFKYHCYRKGPIVGYSYVPEKDSVEATKLRANLTKSTEVGKTNEQCLKNGETFKEGELYRDNHLRYKCTSGVMHVLGCYDDAGKEVNPGEEFLDKNKLRYHCYRKGLTVGYMYLPTISGSNNTETSGQTQTPKTCLHHSGEYKDGQEYRKDFLRWKCEYGIMTIKGCYDYNNKDIEVGQNFEDEQKNTFHCYKKDKRIGYYWVPKEKEASKN</sequence>
<organism evidence="3 4">
    <name type="scientific">Acrobeloides nanus</name>
    <dbReference type="NCBI Taxonomy" id="290746"/>
    <lineage>
        <taxon>Eukaryota</taxon>
        <taxon>Metazoa</taxon>
        <taxon>Ecdysozoa</taxon>
        <taxon>Nematoda</taxon>
        <taxon>Chromadorea</taxon>
        <taxon>Rhabditida</taxon>
        <taxon>Tylenchina</taxon>
        <taxon>Cephalobomorpha</taxon>
        <taxon>Cephaloboidea</taxon>
        <taxon>Cephalobidae</taxon>
        <taxon>Acrobeloides</taxon>
    </lineage>
</organism>
<name>A0A914DQE9_9BILA</name>
<feature type="chain" id="PRO_5037747885" description="Abnormal cell migration protein 18-like fibronectin type I domain-containing protein" evidence="1">
    <location>
        <begin position="19"/>
        <end position="289"/>
    </location>
</feature>
<protein>
    <recommendedName>
        <fullName evidence="2">Abnormal cell migration protein 18-like fibronectin type I domain-containing protein</fullName>
    </recommendedName>
</protein>
<evidence type="ECO:0000313" key="3">
    <source>
        <dbReference type="Proteomes" id="UP000887540"/>
    </source>
</evidence>
<feature type="domain" description="Abnormal cell migration protein 18-like fibronectin type I" evidence="2">
    <location>
        <begin position="122"/>
        <end position="183"/>
    </location>
</feature>
<feature type="domain" description="Abnormal cell migration protein 18-like fibronectin type I" evidence="2">
    <location>
        <begin position="211"/>
        <end position="273"/>
    </location>
</feature>